<organism evidence="3 4">
    <name type="scientific">Maritimibacter alkaliphilus HTCC2654</name>
    <dbReference type="NCBI Taxonomy" id="314271"/>
    <lineage>
        <taxon>Bacteria</taxon>
        <taxon>Pseudomonadati</taxon>
        <taxon>Pseudomonadota</taxon>
        <taxon>Alphaproteobacteria</taxon>
        <taxon>Rhodobacterales</taxon>
        <taxon>Roseobacteraceae</taxon>
        <taxon>Maritimibacter</taxon>
    </lineage>
</organism>
<dbReference type="AlphaFoldDB" id="A3VA19"/>
<evidence type="ECO:0000259" key="2">
    <source>
        <dbReference type="Pfam" id="PF07179"/>
    </source>
</evidence>
<protein>
    <recommendedName>
        <fullName evidence="2">SseB protein N-terminal domain-containing protein</fullName>
    </recommendedName>
</protein>
<sequence length="268" mass="28601">MTEETPLDIAHAAMQADLDDDAARLGFYERLADDELFLLLKEESRGDSVNPEIFELEAAEGEPPDRYVLVFDREDRLSTFSEGPAPYAALPGRVVAAMIAGSGIGLGVNLGAAPSSILIPAAAVDWLAQTLGPAPEEVESQVRALEPPTGLTDRLITGLQGKLAAAGRFCDHATLARAVYDDDSQGLVLAFIDADPDAHEPLARAAQEAMTFSGADQRLDVAFFDTSDPVAKRLARVGLRFDMPEPEAPEPVERKAPGSDPSKPPILK</sequence>
<dbReference type="Pfam" id="PF07179">
    <property type="entry name" value="SseB"/>
    <property type="match status" value="1"/>
</dbReference>
<dbReference type="Proteomes" id="UP000002931">
    <property type="component" value="Unassembled WGS sequence"/>
</dbReference>
<accession>A3VA19</accession>
<dbReference type="InterPro" id="IPR009839">
    <property type="entry name" value="SseB_N"/>
</dbReference>
<comment type="caution">
    <text evidence="3">The sequence shown here is derived from an EMBL/GenBank/DDBJ whole genome shotgun (WGS) entry which is preliminary data.</text>
</comment>
<dbReference type="HOGENOM" id="CLU_1057026_0_0_5"/>
<keyword evidence="4" id="KW-1185">Reference proteome</keyword>
<name>A3VA19_9RHOB</name>
<feature type="domain" description="SseB protein N-terminal" evidence="2">
    <location>
        <begin position="18"/>
        <end position="122"/>
    </location>
</feature>
<dbReference type="EMBL" id="AAMT01000001">
    <property type="protein sequence ID" value="EAQ14760.1"/>
    <property type="molecule type" value="Genomic_DNA"/>
</dbReference>
<dbReference type="eggNOG" id="ENOG502Z7MU">
    <property type="taxonomic scope" value="Bacteria"/>
</dbReference>
<evidence type="ECO:0000256" key="1">
    <source>
        <dbReference type="SAM" id="MobiDB-lite"/>
    </source>
</evidence>
<feature type="region of interest" description="Disordered" evidence="1">
    <location>
        <begin position="241"/>
        <end position="268"/>
    </location>
</feature>
<proteinExistence type="predicted"/>
<evidence type="ECO:0000313" key="3">
    <source>
        <dbReference type="EMBL" id="EAQ14760.1"/>
    </source>
</evidence>
<gene>
    <name evidence="3" type="ORF">RB2654_19293</name>
</gene>
<reference evidence="3 4" key="1">
    <citation type="journal article" date="2010" name="J. Bacteriol.">
        <title>Genome sequences of Pelagibaca bermudensis HTCC2601T and Maritimibacter alkaliphilus HTCC2654T, the type strains of two marine Roseobacter genera.</title>
        <authorList>
            <person name="Thrash J.C."/>
            <person name="Cho J.C."/>
            <person name="Ferriera S."/>
            <person name="Johnson J."/>
            <person name="Vergin K.L."/>
            <person name="Giovannoni S.J."/>
        </authorList>
    </citation>
    <scope>NUCLEOTIDE SEQUENCE [LARGE SCALE GENOMIC DNA]</scope>
    <source>
        <strain evidence="3 4">HTCC2654</strain>
    </source>
</reference>
<evidence type="ECO:0000313" key="4">
    <source>
        <dbReference type="Proteomes" id="UP000002931"/>
    </source>
</evidence>
<dbReference type="RefSeq" id="WP_008334603.1">
    <property type="nucleotide sequence ID" value="NZ_CH902578.1"/>
</dbReference>
<dbReference type="STRING" id="314271.RB2654_19293"/>
<dbReference type="OrthoDB" id="7831317at2"/>